<name>A0AAU7JMD8_9HYPH</name>
<reference evidence="2" key="1">
    <citation type="submission" date="2024-05" db="EMBL/GenBank/DDBJ databases">
        <authorList>
            <person name="Kim S."/>
            <person name="Heo J."/>
            <person name="Choi H."/>
            <person name="Choi Y."/>
            <person name="Kwon S.-W."/>
            <person name="Kim Y."/>
        </authorList>
    </citation>
    <scope>NUCLEOTIDE SEQUENCE</scope>
    <source>
        <strain evidence="2">KACC 23698</strain>
    </source>
</reference>
<dbReference type="AlphaFoldDB" id="A0AAU7JMD8"/>
<protein>
    <submittedName>
        <fullName evidence="2">Uncharacterized protein</fullName>
    </submittedName>
</protein>
<evidence type="ECO:0000313" key="2">
    <source>
        <dbReference type="EMBL" id="XBO41581.1"/>
    </source>
</evidence>
<accession>A0AAU7JMD8</accession>
<feature type="chain" id="PRO_5043448034" evidence="1">
    <location>
        <begin position="20"/>
        <end position="86"/>
    </location>
</feature>
<feature type="signal peptide" evidence="1">
    <location>
        <begin position="1"/>
        <end position="19"/>
    </location>
</feature>
<evidence type="ECO:0000256" key="1">
    <source>
        <dbReference type="SAM" id="SignalP"/>
    </source>
</evidence>
<keyword evidence="1" id="KW-0732">Signal</keyword>
<organism evidence="2">
    <name type="scientific">Alsobacter sp. KACC 23698</name>
    <dbReference type="NCBI Taxonomy" id="3149229"/>
    <lineage>
        <taxon>Bacteria</taxon>
        <taxon>Pseudomonadati</taxon>
        <taxon>Pseudomonadota</taxon>
        <taxon>Alphaproteobacteria</taxon>
        <taxon>Hyphomicrobiales</taxon>
        <taxon>Alsobacteraceae</taxon>
        <taxon>Alsobacter</taxon>
    </lineage>
</organism>
<proteinExistence type="predicted"/>
<dbReference type="EMBL" id="CP157484">
    <property type="protein sequence ID" value="XBO41581.1"/>
    <property type="molecule type" value="Genomic_DNA"/>
</dbReference>
<gene>
    <name evidence="2" type="ORF">ABEG18_12740</name>
</gene>
<dbReference type="RefSeq" id="WP_406858436.1">
    <property type="nucleotide sequence ID" value="NZ_CP157484.1"/>
</dbReference>
<sequence>MTRWGTAAFAIAVAAAAPAAGQDPSLTIERLLEDGWKVAGYTGQGTTFMLLRHDARNYLIQCSILYDTTRGSRMVERVRTNCYELR</sequence>